<evidence type="ECO:0000313" key="2">
    <source>
        <dbReference type="EMBL" id="GHI62321.1"/>
    </source>
</evidence>
<evidence type="ECO:0008006" key="4">
    <source>
        <dbReference type="Google" id="ProtNLM"/>
    </source>
</evidence>
<name>A0ABQ3S2H2_9ACTN</name>
<proteinExistence type="predicted"/>
<feature type="region of interest" description="Disordered" evidence="1">
    <location>
        <begin position="65"/>
        <end position="85"/>
    </location>
</feature>
<keyword evidence="3" id="KW-1185">Reference proteome</keyword>
<evidence type="ECO:0000313" key="3">
    <source>
        <dbReference type="Proteomes" id="UP000649259"/>
    </source>
</evidence>
<accession>A0ABQ3S2H2</accession>
<protein>
    <recommendedName>
        <fullName evidence="4">Transposase</fullName>
    </recommendedName>
</protein>
<evidence type="ECO:0000256" key="1">
    <source>
        <dbReference type="SAM" id="MobiDB-lite"/>
    </source>
</evidence>
<gene>
    <name evidence="2" type="ORF">Saso_39710</name>
</gene>
<dbReference type="EMBL" id="BNEB01000003">
    <property type="protein sequence ID" value="GHI62321.1"/>
    <property type="molecule type" value="Genomic_DNA"/>
</dbReference>
<feature type="compositionally biased region" description="Polar residues" evidence="1">
    <location>
        <begin position="68"/>
        <end position="77"/>
    </location>
</feature>
<reference evidence="3" key="1">
    <citation type="submission" date="2023-07" db="EMBL/GenBank/DDBJ databases">
        <title>Whole genome shotgun sequence of Streptomyces cacaoi subsp. asoensis NBRC 13813.</title>
        <authorList>
            <person name="Komaki H."/>
            <person name="Tamura T."/>
        </authorList>
    </citation>
    <scope>NUCLEOTIDE SEQUENCE [LARGE SCALE GENOMIC DNA]</scope>
    <source>
        <strain evidence="3">NBRC 13813</strain>
    </source>
</reference>
<organism evidence="2 3">
    <name type="scientific">Streptomyces asoensis</name>
    <dbReference type="NCBI Taxonomy" id="249586"/>
    <lineage>
        <taxon>Bacteria</taxon>
        <taxon>Bacillati</taxon>
        <taxon>Actinomycetota</taxon>
        <taxon>Actinomycetes</taxon>
        <taxon>Kitasatosporales</taxon>
        <taxon>Streptomycetaceae</taxon>
        <taxon>Streptomyces</taxon>
    </lineage>
</organism>
<comment type="caution">
    <text evidence="2">The sequence shown here is derived from an EMBL/GenBank/DDBJ whole genome shotgun (WGS) entry which is preliminary data.</text>
</comment>
<dbReference type="Proteomes" id="UP000649259">
    <property type="component" value="Unassembled WGS sequence"/>
</dbReference>
<sequence length="85" mass="9152">MRGADLSSVCLRFPRKEPGKSWVLSGKPLDRPSFRLRRIYVPVGSAPGEPGLPASPSRCRTVFRTEASCPSPSSPSIVMTDGIGH</sequence>